<gene>
    <name evidence="1" type="ORF">GCM10007147_13430</name>
</gene>
<name>A0A918XA20_9ACTN</name>
<dbReference type="Proteomes" id="UP000654947">
    <property type="component" value="Unassembled WGS sequence"/>
</dbReference>
<dbReference type="RefSeq" id="WP_017577667.1">
    <property type="nucleotide sequence ID" value="NZ_BMXL01000004.1"/>
</dbReference>
<organism evidence="1 2">
    <name type="scientific">Nocardiopsis kunsanensis</name>
    <dbReference type="NCBI Taxonomy" id="141693"/>
    <lineage>
        <taxon>Bacteria</taxon>
        <taxon>Bacillati</taxon>
        <taxon>Actinomycetota</taxon>
        <taxon>Actinomycetes</taxon>
        <taxon>Streptosporangiales</taxon>
        <taxon>Nocardiopsidaceae</taxon>
        <taxon>Nocardiopsis</taxon>
    </lineage>
</organism>
<evidence type="ECO:0000313" key="1">
    <source>
        <dbReference type="EMBL" id="GHD20703.1"/>
    </source>
</evidence>
<dbReference type="EMBL" id="BMXL01000004">
    <property type="protein sequence ID" value="GHD20703.1"/>
    <property type="molecule type" value="Genomic_DNA"/>
</dbReference>
<reference evidence="1 2" key="1">
    <citation type="journal article" date="2014" name="Int. J. Syst. Evol. Microbiol.">
        <title>Complete genome sequence of Corynebacterium casei LMG S-19264T (=DSM 44701T), isolated from a smear-ripened cheese.</title>
        <authorList>
            <consortium name="US DOE Joint Genome Institute (JGI-PGF)"/>
            <person name="Walter F."/>
            <person name="Albersmeier A."/>
            <person name="Kalinowski J."/>
            <person name="Ruckert C."/>
        </authorList>
    </citation>
    <scope>NUCLEOTIDE SEQUENCE [LARGE SCALE GENOMIC DNA]</scope>
    <source>
        <strain evidence="1 2">KCTC 19473</strain>
    </source>
</reference>
<sequence>MTPLFPESDDRARLERLAREHAERSAGPDGRAPSCAPIERLVVDYLRHLCSDGGTDQGPEPHRQVCEAIAARYPWLAAECRRQVVVRAAEEARDRFHQRSESWERGDRRREHRELVARSREVIGRLRVGQRVGFRYRRFWYTGVIVGLGRTRARVAHRVFTGPERVRMLHAAKLVPFDERTFGDGPR</sequence>
<protein>
    <submittedName>
        <fullName evidence="1">Uncharacterized protein</fullName>
    </submittedName>
</protein>
<evidence type="ECO:0000313" key="2">
    <source>
        <dbReference type="Proteomes" id="UP000654947"/>
    </source>
</evidence>
<proteinExistence type="predicted"/>
<dbReference type="AlphaFoldDB" id="A0A918XA20"/>
<accession>A0A918XA20</accession>
<comment type="caution">
    <text evidence="1">The sequence shown here is derived from an EMBL/GenBank/DDBJ whole genome shotgun (WGS) entry which is preliminary data.</text>
</comment>
<keyword evidence="2" id="KW-1185">Reference proteome</keyword>